<dbReference type="PANTHER" id="PTHR33744:SF7">
    <property type="entry name" value="PUCR FAMILY TRANSCRIPTIONAL REGULATOR"/>
    <property type="match status" value="1"/>
</dbReference>
<keyword evidence="5" id="KW-1185">Reference proteome</keyword>
<proteinExistence type="inferred from homology"/>
<name>A0ABP4MZW2_9ACTN</name>
<feature type="domain" description="CdaR GGDEF-like" evidence="3">
    <location>
        <begin position="277"/>
        <end position="404"/>
    </location>
</feature>
<evidence type="ECO:0000256" key="1">
    <source>
        <dbReference type="ARBA" id="ARBA00006754"/>
    </source>
</evidence>
<accession>A0ABP4MZW2</accession>
<evidence type="ECO:0000313" key="4">
    <source>
        <dbReference type="EMBL" id="GAA1553288.1"/>
    </source>
</evidence>
<comment type="caution">
    <text evidence="4">The sequence shown here is derived from an EMBL/GenBank/DDBJ whole genome shotgun (WGS) entry which is preliminary data.</text>
</comment>
<sequence>MSDPRPVRLADLLALPTFGTATVLATETAPDRLVRSVITVEAHTALSTELAPSSVVILVVNGQAARWDHLIELLVRRTASVGAVGVIAPSPPGPVPASIPRVAARLRTPVVLHDPELSGLALAVQLELAVRDHRLGESGVLLRVAGALGTADSDPTNLLRVAADELDAKVALVDTTRVRLGHQDLRLPRTTLEKWTRPDTLEYDGRRAAIMPVVLTPEPVWLIAEREAAGPLWPSLARDVLALIRGDLVAWITRERIAAERKARTRSLVLDDLTHRGTASPGLAAAAAELGWVLAGWHVGFHICVQAGKPAELWEIEEAAAEIRRDGIDLQGLVARSNGWAAWLDWMEPPNPEVVRRAMQEVRARLDTLRDREAGRAVVVGVGSPQSNAEGLGRTLREAREAAQSAGPDPRETSVRAVQDLGASQLLVGWYGSQLFTEAAHQVLGPLLDDEDTLRTLESYLERACSTAQTARALNLHRNTVTQRLAKVERLLGVSLAAADTRLALQLALRARRSRTTPPRPGR</sequence>
<gene>
    <name evidence="4" type="ORF">GCM10009789_03490</name>
</gene>
<evidence type="ECO:0000313" key="5">
    <source>
        <dbReference type="Proteomes" id="UP001500393"/>
    </source>
</evidence>
<reference evidence="5" key="1">
    <citation type="journal article" date="2019" name="Int. J. Syst. Evol. Microbiol.">
        <title>The Global Catalogue of Microorganisms (GCM) 10K type strain sequencing project: providing services to taxonomists for standard genome sequencing and annotation.</title>
        <authorList>
            <consortium name="The Broad Institute Genomics Platform"/>
            <consortium name="The Broad Institute Genome Sequencing Center for Infectious Disease"/>
            <person name="Wu L."/>
            <person name="Ma J."/>
        </authorList>
    </citation>
    <scope>NUCLEOTIDE SEQUENCE [LARGE SCALE GENOMIC DNA]</scope>
    <source>
        <strain evidence="5">JCM 14969</strain>
    </source>
</reference>
<dbReference type="Proteomes" id="UP001500393">
    <property type="component" value="Unassembled WGS sequence"/>
</dbReference>
<evidence type="ECO:0000259" key="3">
    <source>
        <dbReference type="Pfam" id="PF17853"/>
    </source>
</evidence>
<dbReference type="InterPro" id="IPR041522">
    <property type="entry name" value="CdaR_GGDEF"/>
</dbReference>
<dbReference type="Gene3D" id="1.10.10.2840">
    <property type="entry name" value="PucR C-terminal helix-turn-helix domain"/>
    <property type="match status" value="1"/>
</dbReference>
<comment type="similarity">
    <text evidence="1">Belongs to the CdaR family.</text>
</comment>
<evidence type="ECO:0000259" key="2">
    <source>
        <dbReference type="Pfam" id="PF13556"/>
    </source>
</evidence>
<dbReference type="Pfam" id="PF13556">
    <property type="entry name" value="HTH_30"/>
    <property type="match status" value="1"/>
</dbReference>
<dbReference type="EMBL" id="BAAAOS010000005">
    <property type="protein sequence ID" value="GAA1553288.1"/>
    <property type="molecule type" value="Genomic_DNA"/>
</dbReference>
<protein>
    <submittedName>
        <fullName evidence="4">Helix-turn-helix domain-containing protein</fullName>
    </submittedName>
</protein>
<feature type="domain" description="PucR C-terminal helix-turn-helix" evidence="2">
    <location>
        <begin position="454"/>
        <end position="511"/>
    </location>
</feature>
<dbReference type="Pfam" id="PF17853">
    <property type="entry name" value="GGDEF_2"/>
    <property type="match status" value="1"/>
</dbReference>
<organism evidence="4 5">
    <name type="scientific">Kribbella sancticallisti</name>
    <dbReference type="NCBI Taxonomy" id="460087"/>
    <lineage>
        <taxon>Bacteria</taxon>
        <taxon>Bacillati</taxon>
        <taxon>Actinomycetota</taxon>
        <taxon>Actinomycetes</taxon>
        <taxon>Propionibacteriales</taxon>
        <taxon>Kribbellaceae</taxon>
        <taxon>Kribbella</taxon>
    </lineage>
</organism>
<dbReference type="InterPro" id="IPR042070">
    <property type="entry name" value="PucR_C-HTH_sf"/>
</dbReference>
<dbReference type="PANTHER" id="PTHR33744">
    <property type="entry name" value="CARBOHYDRATE DIACID REGULATOR"/>
    <property type="match status" value="1"/>
</dbReference>
<dbReference type="InterPro" id="IPR025736">
    <property type="entry name" value="PucR_C-HTH_dom"/>
</dbReference>
<dbReference type="InterPro" id="IPR051448">
    <property type="entry name" value="CdaR-like_regulators"/>
</dbReference>
<dbReference type="RefSeq" id="WP_344208982.1">
    <property type="nucleotide sequence ID" value="NZ_BAAAOS010000005.1"/>
</dbReference>